<dbReference type="RefSeq" id="WP_123559990.1">
    <property type="nucleotide sequence ID" value="NZ_RJVJ01000001.1"/>
</dbReference>
<name>A0A8G1USG2_9ACTN</name>
<dbReference type="EMBL" id="RJVJ01000001">
    <property type="protein sequence ID" value="ROR47012.1"/>
    <property type="molecule type" value="Genomic_DNA"/>
</dbReference>
<proteinExistence type="predicted"/>
<evidence type="ECO:0000313" key="2">
    <source>
        <dbReference type="Proteomes" id="UP000267408"/>
    </source>
</evidence>
<sequence length="68" mass="7327">MSTGRIATRDVAGLIDDGRIPDWHTVRHVVIVLRGQPAAVEALWARARSTWSHAAKTSSTRIPLGALG</sequence>
<dbReference type="AlphaFoldDB" id="A0A8G1USG2"/>
<evidence type="ECO:0000313" key="1">
    <source>
        <dbReference type="EMBL" id="ROR47012.1"/>
    </source>
</evidence>
<gene>
    <name evidence="1" type="ORF">EDD39_5324</name>
</gene>
<accession>A0A8G1USG2</accession>
<protein>
    <submittedName>
        <fullName evidence="1">Uncharacterized protein</fullName>
    </submittedName>
</protein>
<reference evidence="1 2" key="1">
    <citation type="submission" date="2018-11" db="EMBL/GenBank/DDBJ databases">
        <title>Sequencing the genomes of 1000 actinobacteria strains.</title>
        <authorList>
            <person name="Klenk H.-P."/>
        </authorList>
    </citation>
    <scope>NUCLEOTIDE SEQUENCE [LARGE SCALE GENOMIC DNA]</scope>
    <source>
        <strain evidence="1 2">DSM 44780</strain>
    </source>
</reference>
<organism evidence="1 2">
    <name type="scientific">Kitasatospora cineracea</name>
    <dbReference type="NCBI Taxonomy" id="88074"/>
    <lineage>
        <taxon>Bacteria</taxon>
        <taxon>Bacillati</taxon>
        <taxon>Actinomycetota</taxon>
        <taxon>Actinomycetes</taxon>
        <taxon>Kitasatosporales</taxon>
        <taxon>Streptomycetaceae</taxon>
        <taxon>Kitasatospora</taxon>
    </lineage>
</organism>
<comment type="caution">
    <text evidence="1">The sequence shown here is derived from an EMBL/GenBank/DDBJ whole genome shotgun (WGS) entry which is preliminary data.</text>
</comment>
<dbReference type="Proteomes" id="UP000267408">
    <property type="component" value="Unassembled WGS sequence"/>
</dbReference>